<reference evidence="1 3" key="2">
    <citation type="submission" date="2018-11" db="EMBL/GenBank/DDBJ databases">
        <authorList>
            <consortium name="Pathogen Informatics"/>
        </authorList>
    </citation>
    <scope>NUCLEOTIDE SEQUENCE [LARGE SCALE GENOMIC DNA]</scope>
</reference>
<organism evidence="2 4">
    <name type="scientific">Dracunculus medinensis</name>
    <name type="common">Guinea worm</name>
    <dbReference type="NCBI Taxonomy" id="318479"/>
    <lineage>
        <taxon>Eukaryota</taxon>
        <taxon>Metazoa</taxon>
        <taxon>Ecdysozoa</taxon>
        <taxon>Nematoda</taxon>
        <taxon>Chromadorea</taxon>
        <taxon>Rhabditida</taxon>
        <taxon>Spirurina</taxon>
        <taxon>Dracunculoidea</taxon>
        <taxon>Dracunculidae</taxon>
        <taxon>Dracunculus</taxon>
    </lineage>
</organism>
<dbReference type="EMBL" id="UYYG01001150">
    <property type="protein sequence ID" value="VDN54411.1"/>
    <property type="molecule type" value="Genomic_DNA"/>
</dbReference>
<dbReference type="Proteomes" id="UP000038040">
    <property type="component" value="Unplaced"/>
</dbReference>
<dbReference type="AlphaFoldDB" id="A0A0N4U0E8"/>
<keyword evidence="3" id="KW-1185">Reference proteome</keyword>
<name>A0A0N4U0E8_DRAME</name>
<proteinExistence type="predicted"/>
<evidence type="ECO:0000313" key="3">
    <source>
        <dbReference type="Proteomes" id="UP000274756"/>
    </source>
</evidence>
<sequence>MFKERAENAMYDMIEKSDWMLHVITGLKLMGNLTASVKYGKYGYHSVIHNETMVGVLSSGGWSGNS</sequence>
<evidence type="ECO:0000313" key="4">
    <source>
        <dbReference type="WBParaSite" id="DME_0000002401-mRNA-1"/>
    </source>
</evidence>
<gene>
    <name evidence="1" type="ORF">DME_LOCUS4384</name>
</gene>
<dbReference type="Proteomes" id="UP000274756">
    <property type="component" value="Unassembled WGS sequence"/>
</dbReference>
<evidence type="ECO:0000313" key="2">
    <source>
        <dbReference type="Proteomes" id="UP000038040"/>
    </source>
</evidence>
<dbReference type="WBParaSite" id="DME_0000002401-mRNA-1">
    <property type="protein sequence ID" value="DME_0000002401-mRNA-1"/>
    <property type="gene ID" value="DME_0000002401"/>
</dbReference>
<accession>A0A0N4U0E8</accession>
<protein>
    <submittedName>
        <fullName evidence="4">Phosphoribosyl-ATP diphosphatase</fullName>
    </submittedName>
</protein>
<reference evidence="4" key="1">
    <citation type="submission" date="2017-02" db="UniProtKB">
        <authorList>
            <consortium name="WormBaseParasite"/>
        </authorList>
    </citation>
    <scope>IDENTIFICATION</scope>
</reference>
<evidence type="ECO:0000313" key="1">
    <source>
        <dbReference type="EMBL" id="VDN54411.1"/>
    </source>
</evidence>